<reference evidence="2" key="1">
    <citation type="submission" date="2021-05" db="EMBL/GenBank/DDBJ databases">
        <title>Comparative genomics of three Colletotrichum scovillei strains and genetic complementation revealed genes involved fungal growth and virulence on chili pepper.</title>
        <authorList>
            <person name="Hsieh D.-K."/>
            <person name="Chuang S.-C."/>
            <person name="Chen C.-Y."/>
            <person name="Chao Y.-T."/>
            <person name="Lu M.-Y.J."/>
            <person name="Lee M.-H."/>
            <person name="Shih M.-C."/>
        </authorList>
    </citation>
    <scope>NUCLEOTIDE SEQUENCE</scope>
    <source>
        <strain evidence="2">Coll-153</strain>
    </source>
</reference>
<keyword evidence="3" id="KW-1185">Reference proteome</keyword>
<evidence type="ECO:0000256" key="1">
    <source>
        <dbReference type="SAM" id="MobiDB-lite"/>
    </source>
</evidence>
<accession>A0A9P7REM2</accession>
<feature type="non-terminal residue" evidence="2">
    <location>
        <position position="53"/>
    </location>
</feature>
<dbReference type="Proteomes" id="UP000699042">
    <property type="component" value="Unassembled WGS sequence"/>
</dbReference>
<evidence type="ECO:0000313" key="2">
    <source>
        <dbReference type="EMBL" id="KAG7054749.1"/>
    </source>
</evidence>
<name>A0A9P7REM2_9PEZI</name>
<gene>
    <name evidence="2" type="ORF">JMJ77_007223</name>
</gene>
<dbReference type="AlphaFoldDB" id="A0A9P7REM2"/>
<dbReference type="EMBL" id="JAESDN010000002">
    <property type="protein sequence ID" value="KAG7054749.1"/>
    <property type="molecule type" value="Genomic_DNA"/>
</dbReference>
<feature type="region of interest" description="Disordered" evidence="1">
    <location>
        <begin position="29"/>
        <end position="53"/>
    </location>
</feature>
<sequence length="53" mass="5726">MGCRGIRRRCADGIAYVSKMRMMRSLAWPETNGKSNRGIDVGHDPSVTDGSGA</sequence>
<organism evidence="2 3">
    <name type="scientific">Colletotrichum scovillei</name>
    <dbReference type="NCBI Taxonomy" id="1209932"/>
    <lineage>
        <taxon>Eukaryota</taxon>
        <taxon>Fungi</taxon>
        <taxon>Dikarya</taxon>
        <taxon>Ascomycota</taxon>
        <taxon>Pezizomycotina</taxon>
        <taxon>Sordariomycetes</taxon>
        <taxon>Hypocreomycetidae</taxon>
        <taxon>Glomerellales</taxon>
        <taxon>Glomerellaceae</taxon>
        <taxon>Colletotrichum</taxon>
        <taxon>Colletotrichum acutatum species complex</taxon>
    </lineage>
</organism>
<evidence type="ECO:0000313" key="3">
    <source>
        <dbReference type="Proteomes" id="UP000699042"/>
    </source>
</evidence>
<proteinExistence type="predicted"/>
<protein>
    <submittedName>
        <fullName evidence="2">Uncharacterized protein</fullName>
    </submittedName>
</protein>
<comment type="caution">
    <text evidence="2">The sequence shown here is derived from an EMBL/GenBank/DDBJ whole genome shotgun (WGS) entry which is preliminary data.</text>
</comment>